<dbReference type="WBParaSite" id="nRc.2.0.1.t02256-RA">
    <property type="protein sequence ID" value="nRc.2.0.1.t02256-RA"/>
    <property type="gene ID" value="nRc.2.0.1.g02256"/>
</dbReference>
<accession>A0A915HL42</accession>
<proteinExistence type="predicted"/>
<sequence length="73" mass="8140">MPCSLAPNPLPDHPIFCNSLKPMNNEKTLILGGKKRREMDVPLLSDSSLFSTKDDLFSVSLCVLDELVPSFYI</sequence>
<protein>
    <submittedName>
        <fullName evidence="2">Uncharacterized protein</fullName>
    </submittedName>
</protein>
<evidence type="ECO:0000313" key="1">
    <source>
        <dbReference type="Proteomes" id="UP000887565"/>
    </source>
</evidence>
<organism evidence="1 2">
    <name type="scientific">Romanomermis culicivorax</name>
    <name type="common">Nematode worm</name>
    <dbReference type="NCBI Taxonomy" id="13658"/>
    <lineage>
        <taxon>Eukaryota</taxon>
        <taxon>Metazoa</taxon>
        <taxon>Ecdysozoa</taxon>
        <taxon>Nematoda</taxon>
        <taxon>Enoplea</taxon>
        <taxon>Dorylaimia</taxon>
        <taxon>Mermithida</taxon>
        <taxon>Mermithoidea</taxon>
        <taxon>Mermithidae</taxon>
        <taxon>Romanomermis</taxon>
    </lineage>
</organism>
<dbReference type="Proteomes" id="UP000887565">
    <property type="component" value="Unplaced"/>
</dbReference>
<reference evidence="2" key="1">
    <citation type="submission" date="2022-11" db="UniProtKB">
        <authorList>
            <consortium name="WormBaseParasite"/>
        </authorList>
    </citation>
    <scope>IDENTIFICATION</scope>
</reference>
<dbReference type="AlphaFoldDB" id="A0A915HL42"/>
<evidence type="ECO:0000313" key="2">
    <source>
        <dbReference type="WBParaSite" id="nRc.2.0.1.t02256-RA"/>
    </source>
</evidence>
<keyword evidence="1" id="KW-1185">Reference proteome</keyword>
<name>A0A915HL42_ROMCU</name>